<feature type="region of interest" description="Disordered" evidence="1">
    <location>
        <begin position="159"/>
        <end position="192"/>
    </location>
</feature>
<dbReference type="Proteomes" id="UP000243459">
    <property type="component" value="Chromosome 1"/>
</dbReference>
<dbReference type="PANTHER" id="PTHR34797:SF1">
    <property type="entry name" value="ATG8-INTERACTING PROTEIN 2"/>
    <property type="match status" value="1"/>
</dbReference>
<gene>
    <name evidence="2" type="ORF">A4U43_C01F29660</name>
</gene>
<sequence length="192" mass="21296">MGKGESTTELEFSRQKSMSEVEEDEVFSEMADDEKEEEVIPPRGVDWEVVSLTASAYAAAPYPKDFDPNDEVGSKQESSSPMFMSGHFVFPPSEHENLPIEPEIQNISEGDTVISAEEEGEDDKQNMLDDDSQGPKHFDDGTAVSARSLEFEEVKELLSMETANPGDSPNQDLNSPRKFEKTCHFGEAVAPR</sequence>
<feature type="compositionally biased region" description="Basic and acidic residues" evidence="1">
    <location>
        <begin position="123"/>
        <end position="140"/>
    </location>
</feature>
<protein>
    <submittedName>
        <fullName evidence="2">Uncharacterized protein</fullName>
    </submittedName>
</protein>
<feature type="compositionally biased region" description="Basic and acidic residues" evidence="1">
    <location>
        <begin position="175"/>
        <end position="184"/>
    </location>
</feature>
<dbReference type="EMBL" id="CM007381">
    <property type="protein sequence ID" value="ONK81488.1"/>
    <property type="molecule type" value="Genomic_DNA"/>
</dbReference>
<dbReference type="Gramene" id="ONK81488">
    <property type="protein sequence ID" value="ONK81488"/>
    <property type="gene ID" value="A4U43_C01F29660"/>
</dbReference>
<feature type="compositionally biased region" description="Acidic residues" evidence="1">
    <location>
        <begin position="20"/>
        <end position="39"/>
    </location>
</feature>
<organism evidence="2 3">
    <name type="scientific">Asparagus officinalis</name>
    <name type="common">Garden asparagus</name>
    <dbReference type="NCBI Taxonomy" id="4686"/>
    <lineage>
        <taxon>Eukaryota</taxon>
        <taxon>Viridiplantae</taxon>
        <taxon>Streptophyta</taxon>
        <taxon>Embryophyta</taxon>
        <taxon>Tracheophyta</taxon>
        <taxon>Spermatophyta</taxon>
        <taxon>Magnoliopsida</taxon>
        <taxon>Liliopsida</taxon>
        <taxon>Asparagales</taxon>
        <taxon>Asparagaceae</taxon>
        <taxon>Asparagoideae</taxon>
        <taxon>Asparagus</taxon>
    </lineage>
</organism>
<dbReference type="InterPro" id="IPR040304">
    <property type="entry name" value="ATG8-IP-1/2"/>
</dbReference>
<feature type="compositionally biased region" description="Polar residues" evidence="1">
    <location>
        <begin position="1"/>
        <end position="10"/>
    </location>
</feature>
<evidence type="ECO:0000313" key="3">
    <source>
        <dbReference type="Proteomes" id="UP000243459"/>
    </source>
</evidence>
<keyword evidence="3" id="KW-1185">Reference proteome</keyword>
<name>A0A5P1FTD7_ASPOF</name>
<accession>A0A5P1FTD7</accession>
<feature type="compositionally biased region" description="Polar residues" evidence="1">
    <location>
        <begin position="161"/>
        <end position="174"/>
    </location>
</feature>
<feature type="region of interest" description="Disordered" evidence="1">
    <location>
        <begin position="60"/>
        <end position="145"/>
    </location>
</feature>
<proteinExistence type="predicted"/>
<evidence type="ECO:0000313" key="2">
    <source>
        <dbReference type="EMBL" id="ONK81488.1"/>
    </source>
</evidence>
<feature type="region of interest" description="Disordered" evidence="1">
    <location>
        <begin position="1"/>
        <end position="42"/>
    </location>
</feature>
<dbReference type="PANTHER" id="PTHR34797">
    <property type="entry name" value="ATG8-INTERACTING PROTEIN 2"/>
    <property type="match status" value="1"/>
</dbReference>
<dbReference type="AlphaFoldDB" id="A0A5P1FTD7"/>
<reference evidence="3" key="1">
    <citation type="journal article" date="2017" name="Nat. Commun.">
        <title>The asparagus genome sheds light on the origin and evolution of a young Y chromosome.</title>
        <authorList>
            <person name="Harkess A."/>
            <person name="Zhou J."/>
            <person name="Xu C."/>
            <person name="Bowers J.E."/>
            <person name="Van der Hulst R."/>
            <person name="Ayyampalayam S."/>
            <person name="Mercati F."/>
            <person name="Riccardi P."/>
            <person name="McKain M.R."/>
            <person name="Kakrana A."/>
            <person name="Tang H."/>
            <person name="Ray J."/>
            <person name="Groenendijk J."/>
            <person name="Arikit S."/>
            <person name="Mathioni S.M."/>
            <person name="Nakano M."/>
            <person name="Shan H."/>
            <person name="Telgmann-Rauber A."/>
            <person name="Kanno A."/>
            <person name="Yue Z."/>
            <person name="Chen H."/>
            <person name="Li W."/>
            <person name="Chen Y."/>
            <person name="Xu X."/>
            <person name="Zhang Y."/>
            <person name="Luo S."/>
            <person name="Chen H."/>
            <person name="Gao J."/>
            <person name="Mao Z."/>
            <person name="Pires J.C."/>
            <person name="Luo M."/>
            <person name="Kudrna D."/>
            <person name="Wing R.A."/>
            <person name="Meyers B.C."/>
            <person name="Yi K."/>
            <person name="Kong H."/>
            <person name="Lavrijsen P."/>
            <person name="Sunseri F."/>
            <person name="Falavigna A."/>
            <person name="Ye Y."/>
            <person name="Leebens-Mack J.H."/>
            <person name="Chen G."/>
        </authorList>
    </citation>
    <scope>NUCLEOTIDE SEQUENCE [LARGE SCALE GENOMIC DNA]</scope>
    <source>
        <strain evidence="3">cv. DH0086</strain>
    </source>
</reference>
<evidence type="ECO:0000256" key="1">
    <source>
        <dbReference type="SAM" id="MobiDB-lite"/>
    </source>
</evidence>